<evidence type="ECO:0000256" key="6">
    <source>
        <dbReference type="ARBA" id="ARBA00023125"/>
    </source>
</evidence>
<name>K1S162_MAGGI</name>
<feature type="domain" description="C2H2-type" evidence="9">
    <location>
        <begin position="173"/>
        <end position="200"/>
    </location>
</feature>
<dbReference type="PANTHER" id="PTHR24404:SF106">
    <property type="entry name" value="C2H2-TYPE DOMAIN-CONTAINING PROTEIN"/>
    <property type="match status" value="1"/>
</dbReference>
<dbReference type="FunFam" id="3.30.160.60:FF:001450">
    <property type="entry name" value="zinc finger protein 774"/>
    <property type="match status" value="1"/>
</dbReference>
<evidence type="ECO:0000256" key="5">
    <source>
        <dbReference type="ARBA" id="ARBA00022833"/>
    </source>
</evidence>
<protein>
    <recommendedName>
        <fullName evidence="9">C2H2-type domain-containing protein</fullName>
    </recommendedName>
</protein>
<dbReference type="SUPFAM" id="SSF57667">
    <property type="entry name" value="beta-beta-alpha zinc fingers"/>
    <property type="match status" value="3"/>
</dbReference>
<feature type="compositionally biased region" description="Polar residues" evidence="8">
    <location>
        <begin position="404"/>
        <end position="413"/>
    </location>
</feature>
<keyword evidence="2" id="KW-0479">Metal-binding</keyword>
<dbReference type="GO" id="GO:0003700">
    <property type="term" value="F:DNA-binding transcription factor activity"/>
    <property type="evidence" value="ECO:0007669"/>
    <property type="project" value="TreeGrafter"/>
</dbReference>
<dbReference type="FunFam" id="3.30.160.60:FF:001270">
    <property type="entry name" value="zinc finger protein 583 isoform X1"/>
    <property type="match status" value="1"/>
</dbReference>
<comment type="subcellular location">
    <subcellularLocation>
        <location evidence="1">Nucleus</location>
    </subcellularLocation>
</comment>
<keyword evidence="7" id="KW-0539">Nucleus</keyword>
<keyword evidence="5" id="KW-0862">Zinc</keyword>
<feature type="domain" description="C2H2-type" evidence="9">
    <location>
        <begin position="55"/>
        <end position="77"/>
    </location>
</feature>
<keyword evidence="6" id="KW-0238">DNA-binding</keyword>
<dbReference type="FunFam" id="3.30.160.60:FF:000690">
    <property type="entry name" value="Zinc finger protein 354C"/>
    <property type="match status" value="1"/>
</dbReference>
<dbReference type="AlphaFoldDB" id="K1S162"/>
<dbReference type="Gene3D" id="3.30.160.60">
    <property type="entry name" value="Classic Zinc Finger"/>
    <property type="match status" value="5"/>
</dbReference>
<dbReference type="Pfam" id="PF00096">
    <property type="entry name" value="zf-C2H2"/>
    <property type="match status" value="6"/>
</dbReference>
<feature type="compositionally biased region" description="Basic residues" evidence="8">
    <location>
        <begin position="571"/>
        <end position="582"/>
    </location>
</feature>
<dbReference type="InParanoid" id="K1S162"/>
<gene>
    <name evidence="10" type="ORF">CGI_10025291</name>
</gene>
<keyword evidence="4" id="KW-0863">Zinc-finger</keyword>
<feature type="domain" description="C2H2-type" evidence="9">
    <location>
        <begin position="117"/>
        <end position="144"/>
    </location>
</feature>
<evidence type="ECO:0000256" key="1">
    <source>
        <dbReference type="ARBA" id="ARBA00004123"/>
    </source>
</evidence>
<evidence type="ECO:0000256" key="2">
    <source>
        <dbReference type="ARBA" id="ARBA00022723"/>
    </source>
</evidence>
<dbReference type="GO" id="GO:0000978">
    <property type="term" value="F:RNA polymerase II cis-regulatory region sequence-specific DNA binding"/>
    <property type="evidence" value="ECO:0007669"/>
    <property type="project" value="TreeGrafter"/>
</dbReference>
<dbReference type="EMBL" id="JH823218">
    <property type="protein sequence ID" value="EKC40991.1"/>
    <property type="molecule type" value="Genomic_DNA"/>
</dbReference>
<feature type="domain" description="C2H2-type" evidence="9">
    <location>
        <begin position="29"/>
        <end position="54"/>
    </location>
</feature>
<sequence>MSDANLMAESYAEDAMQNVATDEENKPCCKFCGKKFAQSSYIKAHMRLHTGEKPFACSFCPKRFSDCSNWKKHERIHIRQLGLNPDKPTNQSKNQVAAVVQNYSTPKSKSDHRDSNFQCKVCNKTFSNASSLTTHRRIHSGERPYRCETCGKSFTQIGTLRTHERVHTGERPYMCKLCGQTFAQNGSYRMHERRHMMEMLHKCPICPVKFSQWEDAKAHLATHPEIAGVADFMKHLPSMSSAGETDEENMPPMDGFAPQIEQLHLDQFPPPGFPFPSQLSPFFNLSSLHFGAALGDLPTPAGLFAAQGQLIKTEGLNLHTPRSTPQEDLYRQSAEVTTSVANGVVPSPNVCTNRTDTEKGNMETDFVHPDTEQGAKPNSEDSSVVSDHSDNNNSEEVQGIKCTNLHSRLSGNSRKQKCPMRRYSGSAASSMVDPDTSTHVTQSLLNESDSIYSGDQSIEEFQDINSITGKLYRCEHCRILFEDCTLYLLHNGFHSHDADPIFTYPLRHLYGGGRPGCCPRDNSAIVSYRPALKSSQTHGVRLKEEFLKNKVMQSYPTVKKHFSATVPKIGIKPHPHPNHPRKTQFSLGPAPSQEKVFLDPRMRT</sequence>
<feature type="region of interest" description="Disordered" evidence="8">
    <location>
        <begin position="343"/>
        <end position="419"/>
    </location>
</feature>
<reference evidence="10" key="1">
    <citation type="journal article" date="2012" name="Nature">
        <title>The oyster genome reveals stress adaptation and complexity of shell formation.</title>
        <authorList>
            <person name="Zhang G."/>
            <person name="Fang X."/>
            <person name="Guo X."/>
            <person name="Li L."/>
            <person name="Luo R."/>
            <person name="Xu F."/>
            <person name="Yang P."/>
            <person name="Zhang L."/>
            <person name="Wang X."/>
            <person name="Qi H."/>
            <person name="Xiong Z."/>
            <person name="Que H."/>
            <person name="Xie Y."/>
            <person name="Holland P.W."/>
            <person name="Paps J."/>
            <person name="Zhu Y."/>
            <person name="Wu F."/>
            <person name="Chen Y."/>
            <person name="Wang J."/>
            <person name="Peng C."/>
            <person name="Meng J."/>
            <person name="Yang L."/>
            <person name="Liu J."/>
            <person name="Wen B."/>
            <person name="Zhang N."/>
            <person name="Huang Z."/>
            <person name="Zhu Q."/>
            <person name="Feng Y."/>
            <person name="Mount A."/>
            <person name="Hedgecock D."/>
            <person name="Xu Z."/>
            <person name="Liu Y."/>
            <person name="Domazet-Loso T."/>
            <person name="Du Y."/>
            <person name="Sun X."/>
            <person name="Zhang S."/>
            <person name="Liu B."/>
            <person name="Cheng P."/>
            <person name="Jiang X."/>
            <person name="Li J."/>
            <person name="Fan D."/>
            <person name="Wang W."/>
            <person name="Fu W."/>
            <person name="Wang T."/>
            <person name="Wang B."/>
            <person name="Zhang J."/>
            <person name="Peng Z."/>
            <person name="Li Y."/>
            <person name="Li N."/>
            <person name="Wang J."/>
            <person name="Chen M."/>
            <person name="He Y."/>
            <person name="Tan F."/>
            <person name="Song X."/>
            <person name="Zheng Q."/>
            <person name="Huang R."/>
            <person name="Yang H."/>
            <person name="Du X."/>
            <person name="Chen L."/>
            <person name="Yang M."/>
            <person name="Gaffney P.M."/>
            <person name="Wang S."/>
            <person name="Luo L."/>
            <person name="She Z."/>
            <person name="Ming Y."/>
            <person name="Huang W."/>
            <person name="Zhang S."/>
            <person name="Huang B."/>
            <person name="Zhang Y."/>
            <person name="Qu T."/>
            <person name="Ni P."/>
            <person name="Miao G."/>
            <person name="Wang J."/>
            <person name="Wang Q."/>
            <person name="Steinberg C.E."/>
            <person name="Wang H."/>
            <person name="Li N."/>
            <person name="Qian L."/>
            <person name="Zhang G."/>
            <person name="Li Y."/>
            <person name="Yang H."/>
            <person name="Liu X."/>
            <person name="Wang J."/>
            <person name="Yin Y."/>
            <person name="Wang J."/>
        </authorList>
    </citation>
    <scope>NUCLEOTIDE SEQUENCE [LARGE SCALE GENOMIC DNA]</scope>
    <source>
        <strain evidence="10">05x7-T-G4-1.051#20</strain>
    </source>
</reference>
<evidence type="ECO:0000256" key="3">
    <source>
        <dbReference type="ARBA" id="ARBA00022737"/>
    </source>
</evidence>
<feature type="compositionally biased region" description="Basic and acidic residues" evidence="8">
    <location>
        <begin position="355"/>
        <end position="373"/>
    </location>
</feature>
<dbReference type="PROSITE" id="PS00028">
    <property type="entry name" value="ZINC_FINGER_C2H2_1"/>
    <property type="match status" value="6"/>
</dbReference>
<evidence type="ECO:0000256" key="4">
    <source>
        <dbReference type="ARBA" id="ARBA00022771"/>
    </source>
</evidence>
<evidence type="ECO:0000313" key="10">
    <source>
        <dbReference type="EMBL" id="EKC40991.1"/>
    </source>
</evidence>
<dbReference type="PROSITE" id="PS50157">
    <property type="entry name" value="ZINC_FINGER_C2H2_2"/>
    <property type="match status" value="5"/>
</dbReference>
<dbReference type="PANTHER" id="PTHR24404">
    <property type="entry name" value="ZINC FINGER PROTEIN"/>
    <property type="match status" value="1"/>
</dbReference>
<dbReference type="InterPro" id="IPR050589">
    <property type="entry name" value="Ikaros_C2H2-ZF"/>
</dbReference>
<dbReference type="HOGENOM" id="CLU_452168_0_0_1"/>
<dbReference type="InterPro" id="IPR036236">
    <property type="entry name" value="Znf_C2H2_sf"/>
</dbReference>
<organism evidence="10">
    <name type="scientific">Magallana gigas</name>
    <name type="common">Pacific oyster</name>
    <name type="synonym">Crassostrea gigas</name>
    <dbReference type="NCBI Taxonomy" id="29159"/>
    <lineage>
        <taxon>Eukaryota</taxon>
        <taxon>Metazoa</taxon>
        <taxon>Spiralia</taxon>
        <taxon>Lophotrochozoa</taxon>
        <taxon>Mollusca</taxon>
        <taxon>Bivalvia</taxon>
        <taxon>Autobranchia</taxon>
        <taxon>Pteriomorphia</taxon>
        <taxon>Ostreida</taxon>
        <taxon>Ostreoidea</taxon>
        <taxon>Ostreidae</taxon>
        <taxon>Magallana</taxon>
    </lineage>
</organism>
<evidence type="ECO:0000256" key="8">
    <source>
        <dbReference type="SAM" id="MobiDB-lite"/>
    </source>
</evidence>
<dbReference type="GO" id="GO:0006357">
    <property type="term" value="P:regulation of transcription by RNA polymerase II"/>
    <property type="evidence" value="ECO:0007669"/>
    <property type="project" value="TreeGrafter"/>
</dbReference>
<feature type="compositionally biased region" description="Low complexity" evidence="8">
    <location>
        <begin position="380"/>
        <end position="397"/>
    </location>
</feature>
<dbReference type="FunFam" id="3.30.160.60:FF:000744">
    <property type="entry name" value="zinc finger E-box-binding homeobox 1"/>
    <property type="match status" value="1"/>
</dbReference>
<feature type="region of interest" description="Disordered" evidence="8">
    <location>
        <begin position="570"/>
        <end position="604"/>
    </location>
</feature>
<keyword evidence="3" id="KW-0677">Repeat</keyword>
<dbReference type="InterPro" id="IPR013087">
    <property type="entry name" value="Znf_C2H2_type"/>
</dbReference>
<feature type="domain" description="C2H2-type" evidence="9">
    <location>
        <begin position="145"/>
        <end position="172"/>
    </location>
</feature>
<dbReference type="SMART" id="SM00355">
    <property type="entry name" value="ZnF_C2H2"/>
    <property type="match status" value="7"/>
</dbReference>
<dbReference type="GO" id="GO:0005634">
    <property type="term" value="C:nucleus"/>
    <property type="evidence" value="ECO:0007669"/>
    <property type="project" value="UniProtKB-SubCell"/>
</dbReference>
<evidence type="ECO:0000256" key="7">
    <source>
        <dbReference type="ARBA" id="ARBA00023242"/>
    </source>
</evidence>
<dbReference type="GO" id="GO:0008270">
    <property type="term" value="F:zinc ion binding"/>
    <property type="evidence" value="ECO:0007669"/>
    <property type="project" value="UniProtKB-KW"/>
</dbReference>
<proteinExistence type="predicted"/>
<evidence type="ECO:0000259" key="9">
    <source>
        <dbReference type="PROSITE" id="PS50157"/>
    </source>
</evidence>
<dbReference type="FunFam" id="3.30.160.60:FF:000358">
    <property type="entry name" value="zinc finger protein 24"/>
    <property type="match status" value="1"/>
</dbReference>
<accession>K1S162</accession>